<dbReference type="PROSITE" id="PS51257">
    <property type="entry name" value="PROKAR_LIPOPROTEIN"/>
    <property type="match status" value="1"/>
</dbReference>
<evidence type="ECO:0000313" key="1">
    <source>
        <dbReference type="EMBL" id="KAF2493481.1"/>
    </source>
</evidence>
<evidence type="ECO:0000313" key="2">
    <source>
        <dbReference type="Proteomes" id="UP000799750"/>
    </source>
</evidence>
<reference evidence="1" key="1">
    <citation type="journal article" date="2020" name="Stud. Mycol.">
        <title>101 Dothideomycetes genomes: a test case for predicting lifestyles and emergence of pathogens.</title>
        <authorList>
            <person name="Haridas S."/>
            <person name="Albert R."/>
            <person name="Binder M."/>
            <person name="Bloem J."/>
            <person name="Labutti K."/>
            <person name="Salamov A."/>
            <person name="Andreopoulos B."/>
            <person name="Baker S."/>
            <person name="Barry K."/>
            <person name="Bills G."/>
            <person name="Bluhm B."/>
            <person name="Cannon C."/>
            <person name="Castanera R."/>
            <person name="Culley D."/>
            <person name="Daum C."/>
            <person name="Ezra D."/>
            <person name="Gonzalez J."/>
            <person name="Henrissat B."/>
            <person name="Kuo A."/>
            <person name="Liang C."/>
            <person name="Lipzen A."/>
            <person name="Lutzoni F."/>
            <person name="Magnuson J."/>
            <person name="Mondo S."/>
            <person name="Nolan M."/>
            <person name="Ohm R."/>
            <person name="Pangilinan J."/>
            <person name="Park H.-J."/>
            <person name="Ramirez L."/>
            <person name="Alfaro M."/>
            <person name="Sun H."/>
            <person name="Tritt A."/>
            <person name="Yoshinaga Y."/>
            <person name="Zwiers L.-H."/>
            <person name="Turgeon B."/>
            <person name="Goodwin S."/>
            <person name="Spatafora J."/>
            <person name="Crous P."/>
            <person name="Grigoriev I."/>
        </authorList>
    </citation>
    <scope>NUCLEOTIDE SEQUENCE</scope>
    <source>
        <strain evidence="1">CBS 269.34</strain>
    </source>
</reference>
<name>A0A6A6QM75_9PEZI</name>
<gene>
    <name evidence="1" type="ORF">BU16DRAFT_81018</name>
</gene>
<dbReference type="EMBL" id="MU004192">
    <property type="protein sequence ID" value="KAF2493481.1"/>
    <property type="molecule type" value="Genomic_DNA"/>
</dbReference>
<organism evidence="1 2">
    <name type="scientific">Lophium mytilinum</name>
    <dbReference type="NCBI Taxonomy" id="390894"/>
    <lineage>
        <taxon>Eukaryota</taxon>
        <taxon>Fungi</taxon>
        <taxon>Dikarya</taxon>
        <taxon>Ascomycota</taxon>
        <taxon>Pezizomycotina</taxon>
        <taxon>Dothideomycetes</taxon>
        <taxon>Pleosporomycetidae</taxon>
        <taxon>Mytilinidiales</taxon>
        <taxon>Mytilinidiaceae</taxon>
        <taxon>Lophium</taxon>
    </lineage>
</organism>
<sequence length="135" mass="15172">MKRALLEYKRGSPSQAPPSLLHSTFCACWGPIEKSKLTSAGPIKRATTLCAWGRAPHSQRLHLGVEHPKWHRENNSLNTLLIVLSTSLSPAQYTFYSSKRPIVSQYTLQNNRMAWSISSRPHVDFPISFLLPSTS</sequence>
<protein>
    <submittedName>
        <fullName evidence="1">Uncharacterized protein</fullName>
    </submittedName>
</protein>
<proteinExistence type="predicted"/>
<accession>A0A6A6QM75</accession>
<dbReference type="Proteomes" id="UP000799750">
    <property type="component" value="Unassembled WGS sequence"/>
</dbReference>
<dbReference type="AlphaFoldDB" id="A0A6A6QM75"/>
<keyword evidence="2" id="KW-1185">Reference proteome</keyword>